<dbReference type="EMBL" id="FOEV01000001">
    <property type="protein sequence ID" value="SEP56323.1"/>
    <property type="molecule type" value="Genomic_DNA"/>
</dbReference>
<protein>
    <submittedName>
        <fullName evidence="1">Uncharacterized protein</fullName>
    </submittedName>
</protein>
<organism evidence="1 2">
    <name type="scientific">Pseudomonas lutea</name>
    <dbReference type="NCBI Taxonomy" id="243924"/>
    <lineage>
        <taxon>Bacteria</taxon>
        <taxon>Pseudomonadati</taxon>
        <taxon>Pseudomonadota</taxon>
        <taxon>Gammaproteobacteria</taxon>
        <taxon>Pseudomonadales</taxon>
        <taxon>Pseudomonadaceae</taxon>
        <taxon>Pseudomonas</taxon>
    </lineage>
</organism>
<dbReference type="Proteomes" id="UP000183210">
    <property type="component" value="Unassembled WGS sequence"/>
</dbReference>
<evidence type="ECO:0000313" key="1">
    <source>
        <dbReference type="EMBL" id="SEP56323.1"/>
    </source>
</evidence>
<dbReference type="RefSeq" id="WP_074820897.1">
    <property type="nucleotide sequence ID" value="NZ_FOEV01000001.1"/>
</dbReference>
<gene>
    <name evidence="1" type="ORF">SAMN05216409_10174</name>
</gene>
<reference evidence="1 2" key="1">
    <citation type="submission" date="2016-10" db="EMBL/GenBank/DDBJ databases">
        <authorList>
            <person name="Varghese N."/>
            <person name="Submissions S."/>
        </authorList>
    </citation>
    <scope>NUCLEOTIDE SEQUENCE [LARGE SCALE GENOMIC DNA]</scope>
    <source>
        <strain evidence="1 2">LMG 21974</strain>
    </source>
</reference>
<dbReference type="AlphaFoldDB" id="A0A9X8QHC4"/>
<sequence>MLKHPSIDLPYNPQVSHLLCGIEIYDREETLGEELWRYNPNDEKDREEIIKNYILPAIENISYRHRFVLYNVLKEALENSNFDFSELFETDYDSDDYTCTAWDSSEIENPKGFFIEIFEFITNRWADDLNRAASEDQSSW</sequence>
<dbReference type="GeneID" id="300265078"/>
<comment type="caution">
    <text evidence="1">The sequence shown here is derived from an EMBL/GenBank/DDBJ whole genome shotgun (WGS) entry which is preliminary data.</text>
</comment>
<accession>A0A9X8QHC4</accession>
<evidence type="ECO:0000313" key="2">
    <source>
        <dbReference type="Proteomes" id="UP000183210"/>
    </source>
</evidence>
<name>A0A9X8QHC4_9PSED</name>
<proteinExistence type="predicted"/>